<organism evidence="11 12">
    <name type="scientific">Hermetia illucens</name>
    <name type="common">Black soldier fly</name>
    <dbReference type="NCBI Taxonomy" id="343691"/>
    <lineage>
        <taxon>Eukaryota</taxon>
        <taxon>Metazoa</taxon>
        <taxon>Ecdysozoa</taxon>
        <taxon>Arthropoda</taxon>
        <taxon>Hexapoda</taxon>
        <taxon>Insecta</taxon>
        <taxon>Pterygota</taxon>
        <taxon>Neoptera</taxon>
        <taxon>Endopterygota</taxon>
        <taxon>Diptera</taxon>
        <taxon>Brachycera</taxon>
        <taxon>Stratiomyomorpha</taxon>
        <taxon>Stratiomyidae</taxon>
        <taxon>Hermetiinae</taxon>
        <taxon>Hermetia</taxon>
    </lineage>
</organism>
<evidence type="ECO:0000256" key="8">
    <source>
        <dbReference type="ARBA" id="ARBA00044757"/>
    </source>
</evidence>
<name>A0A7R8UKW3_HERIL</name>
<dbReference type="InterPro" id="IPR036420">
    <property type="entry name" value="BRCT_dom_sf"/>
</dbReference>
<dbReference type="InterPro" id="IPR008984">
    <property type="entry name" value="SMAD_FHA_dom_sf"/>
</dbReference>
<dbReference type="PANTHER" id="PTHR12162:SF0">
    <property type="entry name" value="NIBRIN"/>
    <property type="match status" value="1"/>
</dbReference>
<dbReference type="GO" id="GO:0003684">
    <property type="term" value="F:damaged DNA binding"/>
    <property type="evidence" value="ECO:0007669"/>
    <property type="project" value="TreeGrafter"/>
</dbReference>
<dbReference type="PANTHER" id="PTHR12162">
    <property type="entry name" value="NIBRIN-RELATED"/>
    <property type="match status" value="1"/>
</dbReference>
<dbReference type="InterPro" id="IPR040227">
    <property type="entry name" value="Nibrin-rel"/>
</dbReference>
<dbReference type="SUPFAM" id="SSF49879">
    <property type="entry name" value="SMAD/FHA domain"/>
    <property type="match status" value="1"/>
</dbReference>
<dbReference type="SUPFAM" id="SSF52113">
    <property type="entry name" value="BRCT domain"/>
    <property type="match status" value="1"/>
</dbReference>
<keyword evidence="12" id="KW-1185">Reference proteome</keyword>
<feature type="region of interest" description="Disordered" evidence="9">
    <location>
        <begin position="532"/>
        <end position="597"/>
    </location>
</feature>
<dbReference type="InterPro" id="IPR000253">
    <property type="entry name" value="FHA_dom"/>
</dbReference>
<dbReference type="Gene3D" id="3.40.50.10980">
    <property type="entry name" value="Nibrin, BRCT2 domain"/>
    <property type="match status" value="1"/>
</dbReference>
<accession>A0A7R8UKW3</accession>
<dbReference type="Gene3D" id="2.60.200.20">
    <property type="match status" value="1"/>
</dbReference>
<evidence type="ECO:0000256" key="4">
    <source>
        <dbReference type="ARBA" id="ARBA00022763"/>
    </source>
</evidence>
<comment type="similarity">
    <text evidence="8">Belongs to the Nibrin family.</text>
</comment>
<dbReference type="InterPro" id="IPR001357">
    <property type="entry name" value="BRCT_dom"/>
</dbReference>
<proteinExistence type="inferred from homology"/>
<evidence type="ECO:0000313" key="12">
    <source>
        <dbReference type="Proteomes" id="UP000594454"/>
    </source>
</evidence>
<dbReference type="Proteomes" id="UP000594454">
    <property type="component" value="Chromosome 2"/>
</dbReference>
<dbReference type="Gene3D" id="3.40.50.10190">
    <property type="entry name" value="BRCT domain"/>
    <property type="match status" value="1"/>
</dbReference>
<dbReference type="GO" id="GO:0007095">
    <property type="term" value="P:mitotic G2 DNA damage checkpoint signaling"/>
    <property type="evidence" value="ECO:0007669"/>
    <property type="project" value="InterPro"/>
</dbReference>
<evidence type="ECO:0000256" key="2">
    <source>
        <dbReference type="ARBA" id="ARBA00004286"/>
    </source>
</evidence>
<feature type="domain" description="FHA" evidence="10">
    <location>
        <begin position="22"/>
        <end position="71"/>
    </location>
</feature>
<reference evidence="11 12" key="1">
    <citation type="submission" date="2020-11" db="EMBL/GenBank/DDBJ databases">
        <authorList>
            <person name="Wallbank WR R."/>
            <person name="Pardo Diaz C."/>
            <person name="Kozak K."/>
            <person name="Martin S."/>
            <person name="Jiggins C."/>
            <person name="Moest M."/>
            <person name="Warren A I."/>
            <person name="Generalovic N T."/>
            <person name="Byers J.R.P. K."/>
            <person name="Montejo-Kovacevich G."/>
            <person name="Yen C E."/>
        </authorList>
    </citation>
    <scope>NUCLEOTIDE SEQUENCE [LARGE SCALE GENOMIC DNA]</scope>
</reference>
<dbReference type="EMBL" id="LR899010">
    <property type="protein sequence ID" value="CAD7082721.1"/>
    <property type="molecule type" value="Genomic_DNA"/>
</dbReference>
<feature type="compositionally biased region" description="Polar residues" evidence="9">
    <location>
        <begin position="416"/>
        <end position="474"/>
    </location>
</feature>
<keyword evidence="4" id="KW-0227">DNA damage</keyword>
<dbReference type="AlphaFoldDB" id="A0A7R8UKW3"/>
<dbReference type="Pfam" id="PF00533">
    <property type="entry name" value="BRCT"/>
    <property type="match status" value="1"/>
</dbReference>
<feature type="compositionally biased region" description="Low complexity" evidence="9">
    <location>
        <begin position="561"/>
        <end position="583"/>
    </location>
</feature>
<keyword evidence="6" id="KW-0539">Nucleus</keyword>
<dbReference type="InParanoid" id="A0A7R8UKW3"/>
<comment type="subcellular location">
    <subcellularLocation>
        <location evidence="2">Chromosome</location>
    </subcellularLocation>
    <subcellularLocation>
        <location evidence="1">Nucleus</location>
    </subcellularLocation>
</comment>
<dbReference type="Pfam" id="PF00498">
    <property type="entry name" value="FHA"/>
    <property type="match status" value="1"/>
</dbReference>
<dbReference type="CDD" id="cd17741">
    <property type="entry name" value="BRCT_nibrin"/>
    <property type="match status" value="1"/>
</dbReference>
<dbReference type="FunCoup" id="A0A7R8UKW3">
    <property type="interactions" value="58"/>
</dbReference>
<evidence type="ECO:0000256" key="3">
    <source>
        <dbReference type="ARBA" id="ARBA00022454"/>
    </source>
</evidence>
<keyword evidence="5" id="KW-0234">DNA repair</keyword>
<dbReference type="PROSITE" id="PS50006">
    <property type="entry name" value="FHA_DOMAIN"/>
    <property type="match status" value="1"/>
</dbReference>
<evidence type="ECO:0000256" key="6">
    <source>
        <dbReference type="ARBA" id="ARBA00023242"/>
    </source>
</evidence>
<dbReference type="FunFam" id="3.40.50.10980:FF:000001">
    <property type="entry name" value="Nibrin"/>
    <property type="match status" value="1"/>
</dbReference>
<keyword evidence="7" id="KW-0131">Cell cycle</keyword>
<evidence type="ECO:0000313" key="11">
    <source>
        <dbReference type="EMBL" id="CAD7082721.1"/>
    </source>
</evidence>
<dbReference type="InterPro" id="IPR043014">
    <property type="entry name" value="Nibrin_BRCT2_sf"/>
</dbReference>
<dbReference type="GO" id="GO:0000724">
    <property type="term" value="P:double-strand break repair via homologous recombination"/>
    <property type="evidence" value="ECO:0007669"/>
    <property type="project" value="TreeGrafter"/>
</dbReference>
<dbReference type="GO" id="GO:0005694">
    <property type="term" value="C:chromosome"/>
    <property type="evidence" value="ECO:0007669"/>
    <property type="project" value="UniProtKB-SubCell"/>
</dbReference>
<dbReference type="OrthoDB" id="552194at2759"/>
<keyword evidence="3" id="KW-0158">Chromosome</keyword>
<evidence type="ECO:0000256" key="9">
    <source>
        <dbReference type="SAM" id="MobiDB-lite"/>
    </source>
</evidence>
<dbReference type="CDD" id="cd22667">
    <property type="entry name" value="FHA_NBN"/>
    <property type="match status" value="1"/>
</dbReference>
<sequence length="702" mass="78190">MWTLTSKKNGDVYYLLPEKEKHSVGRANADLILTGDTSISRSHACLYTSKDSVKVIDVGSKYGTFYNENIENKVEMKKNTPIELKNGERIKFGVLENEWVLSKLNISTLTSTLTAEHKAELQNIIKALDGRIVDKWEKSCTHLTMSEITVTHKVLQALVENFPIVSIEFWRKYLANLKAGQPPPKPADYLPKLSESFINRESVSFGPVAGRKTLFAGKTFVFTSSVPFEKYKTIIESSGGACENLYKGVTKSTLTKKNVIVIRNGAMNQTQSSQTMDSVYDFIRSIGRRLIPDAEIGLAILHCSITKYCNPDYKMVNEFVAETNDVIPHSNIIAKHTPSLQSQDYDDDVIEIPESEGCKGTEKFQPARSECPETDVEIIGCTENPTKNLKEAPLALLAKTDTLTPGKRKRKDSDGNQKSAKKFNTQTECNASQRNDAPMSSNMFENSEMQLSSQPINRPQEGTSKQVFPSTSKQSTKRHTVDLSMFIDTSQIRKSQNLEPLVENVPAPENNKEGKKRARIAAICSDDDDDDLFAFDSSAPKKQKKTNVRETNTRSQNSTGAKANNETNTNKTNSENTKPTKPKFQLPPKKPVEIPTDGWLSKSLCSMKIKTEDTKENIKEESLNSSAWVNSLKGGFEVRVKPMNLVSRSFREASVNGVNSNATTTSSGKNFKAFVKKCNYKPQTSVVATVPVYVGLKTHCDF</sequence>
<feature type="region of interest" description="Disordered" evidence="9">
    <location>
        <begin position="398"/>
        <end position="477"/>
    </location>
</feature>
<evidence type="ECO:0000256" key="1">
    <source>
        <dbReference type="ARBA" id="ARBA00004123"/>
    </source>
</evidence>
<dbReference type="GO" id="GO:0030870">
    <property type="term" value="C:Mre11 complex"/>
    <property type="evidence" value="ECO:0007669"/>
    <property type="project" value="InterPro"/>
</dbReference>
<dbReference type="InterPro" id="IPR032429">
    <property type="entry name" value="Nibrin_BRCT2"/>
</dbReference>
<evidence type="ECO:0000256" key="7">
    <source>
        <dbReference type="ARBA" id="ARBA00023306"/>
    </source>
</evidence>
<protein>
    <recommendedName>
        <fullName evidence="10">FHA domain-containing protein</fullName>
    </recommendedName>
</protein>
<dbReference type="OMA" id="IQVRMCN"/>
<gene>
    <name evidence="11" type="ORF">HERILL_LOCUS5735</name>
</gene>
<dbReference type="Pfam" id="PF16508">
    <property type="entry name" value="NIBRIN_BRCT_II"/>
    <property type="match status" value="1"/>
</dbReference>
<evidence type="ECO:0000256" key="5">
    <source>
        <dbReference type="ARBA" id="ARBA00023204"/>
    </source>
</evidence>
<evidence type="ECO:0000259" key="10">
    <source>
        <dbReference type="PROSITE" id="PS50006"/>
    </source>
</evidence>